<organism evidence="1 2">
    <name type="scientific">Diphasiastrum complanatum</name>
    <name type="common">Issler's clubmoss</name>
    <name type="synonym">Lycopodium complanatum</name>
    <dbReference type="NCBI Taxonomy" id="34168"/>
    <lineage>
        <taxon>Eukaryota</taxon>
        <taxon>Viridiplantae</taxon>
        <taxon>Streptophyta</taxon>
        <taxon>Embryophyta</taxon>
        <taxon>Tracheophyta</taxon>
        <taxon>Lycopodiopsida</taxon>
        <taxon>Lycopodiales</taxon>
        <taxon>Lycopodiaceae</taxon>
        <taxon>Lycopodioideae</taxon>
        <taxon>Diphasiastrum</taxon>
    </lineage>
</organism>
<gene>
    <name evidence="1" type="ORF">O6H91_06G120300</name>
</gene>
<keyword evidence="2" id="KW-1185">Reference proteome</keyword>
<dbReference type="Proteomes" id="UP001162992">
    <property type="component" value="Chromosome 6"/>
</dbReference>
<proteinExistence type="predicted"/>
<sequence>MKQHARSILHLAFVWSLERRRPGGGSCGLGQSWCFLGYRRATTSTLTISDFEVDNEDMTAMDSIYLERLRKGICELEQDVKSWNYDTCVSLLRVCTDLKALTEGKKLHACICHSQYKTDRFLGNLLINMYSKCGRFEDACSVFNNMPERNVVSWNCLIAACAQSNRQTTALQIFTQMQQEFVKPNKFTFLSILNACNHVSFLKEGRNIHALISESKLENDVVVGTALVNMYGKCGSLKEARLMFDHMEERNLISWNAMLTAYAQYGHDKEAFKLFQKMLQNNVKPNTITFLSVLNSFVKPASLLMGRQVHACIMEKGFEFNEILGNALINMYGKCGDLESARAMFNRLPERDLVSWNIMITVYAQHEKSKEALQIFRQMIKQGVRPEKITFVSALHACAGPAHVDSGKMMHGLIKARGLESDVVVATSLLNMYGKCGNFDDALEIFENMPFRNVVSWNAMIALCTQHGKDQEALVLFKRMCEDGMEPNNITLVSVLAACPSPEYLTEGKMIHAYISKKGFKSDVAVSNALVNMYAKCGHLEEAKIRFADMKERDIISWNSMIAAYAQHGDTVSALEMLQQMQDDGLKPDNVTFVSILSSFTCETHLVHVKFVHTQLLEVGCDCDLIVGNALMNAYNKCGEPEETCNIFDKMPERDTVSWNVLIAACVERELGDLALQYFGKMQWHGYELEKVTFLNIIEACASIASLEKGRLFQESITINQLDSDVVIANALVNMYGKCGSLEDAYRTFCNMLYRSLTSWGTMIAAYAQHGVGKAALQICGHMQWDGLKPDQITFVSVLSACSHAGLLVEGYHHFSSITGDLDLTQTWEQYMCMIDLLGRAGMLDEAENMIVQIPFEDRALAWMILLGACRVHGDANRGKRAANYLFEVDSENSAPYVILSNIFAAAGKWEEKAKIRKLMEGRSVKKQAGFSSIELNNGLHQFIAGDKSHPQSKEIYVELERLIEAMKKEGYVPDTTLVLHDIEEEEKLDLLCKHSEKLAVAFGLISTPKGASLHIIKNLRICGDCHLAFKFISKLVGREIIVRDANRFHTFKEGCCSCGDFW</sequence>
<name>A0ACC2DID8_DIPCM</name>
<reference evidence="2" key="1">
    <citation type="journal article" date="2024" name="Proc. Natl. Acad. Sci. U.S.A.">
        <title>Extraordinary preservation of gene collinearity over three hundred million years revealed in homosporous lycophytes.</title>
        <authorList>
            <person name="Li C."/>
            <person name="Wickell D."/>
            <person name="Kuo L.Y."/>
            <person name="Chen X."/>
            <person name="Nie B."/>
            <person name="Liao X."/>
            <person name="Peng D."/>
            <person name="Ji J."/>
            <person name="Jenkins J."/>
            <person name="Williams M."/>
            <person name="Shu S."/>
            <person name="Plott C."/>
            <person name="Barry K."/>
            <person name="Rajasekar S."/>
            <person name="Grimwood J."/>
            <person name="Han X."/>
            <person name="Sun S."/>
            <person name="Hou Z."/>
            <person name="He W."/>
            <person name="Dai G."/>
            <person name="Sun C."/>
            <person name="Schmutz J."/>
            <person name="Leebens-Mack J.H."/>
            <person name="Li F.W."/>
            <person name="Wang L."/>
        </authorList>
    </citation>
    <scope>NUCLEOTIDE SEQUENCE [LARGE SCALE GENOMIC DNA]</scope>
    <source>
        <strain evidence="2">cv. PW_Plant_1</strain>
    </source>
</reference>
<comment type="caution">
    <text evidence="1">The sequence shown here is derived from an EMBL/GenBank/DDBJ whole genome shotgun (WGS) entry which is preliminary data.</text>
</comment>
<accession>A0ACC2DID8</accession>
<dbReference type="EMBL" id="CM055097">
    <property type="protein sequence ID" value="KAJ7553956.1"/>
    <property type="molecule type" value="Genomic_DNA"/>
</dbReference>
<evidence type="ECO:0000313" key="1">
    <source>
        <dbReference type="EMBL" id="KAJ7553956.1"/>
    </source>
</evidence>
<evidence type="ECO:0000313" key="2">
    <source>
        <dbReference type="Proteomes" id="UP001162992"/>
    </source>
</evidence>
<protein>
    <submittedName>
        <fullName evidence="1">Uncharacterized protein</fullName>
    </submittedName>
</protein>